<dbReference type="SMART" id="SM00240">
    <property type="entry name" value="FHA"/>
    <property type="match status" value="1"/>
</dbReference>
<evidence type="ECO:0000313" key="3">
    <source>
        <dbReference type="Proteomes" id="UP001597158"/>
    </source>
</evidence>
<evidence type="ECO:0000259" key="1">
    <source>
        <dbReference type="PROSITE" id="PS50006"/>
    </source>
</evidence>
<evidence type="ECO:0000313" key="2">
    <source>
        <dbReference type="EMBL" id="MFD1263539.1"/>
    </source>
</evidence>
<dbReference type="PROSITE" id="PS50006">
    <property type="entry name" value="FHA_DOMAIN"/>
    <property type="match status" value="1"/>
</dbReference>
<name>A0ABW3WEL6_9RHOO</name>
<comment type="caution">
    <text evidence="2">The sequence shown here is derived from an EMBL/GenBank/DDBJ whole genome shotgun (WGS) entry which is preliminary data.</text>
</comment>
<organism evidence="2 3">
    <name type="scientific">Thauera mechernichensis</name>
    <dbReference type="NCBI Taxonomy" id="82788"/>
    <lineage>
        <taxon>Bacteria</taxon>
        <taxon>Pseudomonadati</taxon>
        <taxon>Pseudomonadota</taxon>
        <taxon>Betaproteobacteria</taxon>
        <taxon>Rhodocyclales</taxon>
        <taxon>Zoogloeaceae</taxon>
        <taxon>Thauera</taxon>
    </lineage>
</organism>
<dbReference type="PANTHER" id="PTHR23308">
    <property type="entry name" value="NUCLEAR INHIBITOR OF PROTEIN PHOSPHATASE-1"/>
    <property type="match status" value="1"/>
</dbReference>
<gene>
    <name evidence="2" type="ORF">ACFQ4M_08065</name>
</gene>
<dbReference type="Proteomes" id="UP001597158">
    <property type="component" value="Unassembled WGS sequence"/>
</dbReference>
<accession>A0ABW3WEL6</accession>
<feature type="domain" description="FHA" evidence="1">
    <location>
        <begin position="23"/>
        <end position="72"/>
    </location>
</feature>
<sequence length="243" mass="25981">MPKLVLSMDGLVLKEMTLNKERTTIGRKPDNDIQIDNLAISGHHAVITCITGDAFLEDQNSTNGTYLNGQPVKKNVLRANDVIELGKYRIKFIADDAKPGTSQSEMVDTAALKAFEMPGVSTDVTAAPAGPAPTETQVVAAAARQQPGTPQAAATDLVGVIQVLSGANAGRELELTKSMTTLGKPGRQVAVITRRPHGYFITHVEGASFPLVNGKAIDAQARHLDDHDIIELAGVKMEFFLRT</sequence>
<dbReference type="Pfam" id="PF00498">
    <property type="entry name" value="FHA"/>
    <property type="match status" value="1"/>
</dbReference>
<dbReference type="SUPFAM" id="SSF49879">
    <property type="entry name" value="SMAD/FHA domain"/>
    <property type="match status" value="2"/>
</dbReference>
<reference evidence="3" key="1">
    <citation type="journal article" date="2019" name="Int. J. Syst. Evol. Microbiol.">
        <title>The Global Catalogue of Microorganisms (GCM) 10K type strain sequencing project: providing services to taxonomists for standard genome sequencing and annotation.</title>
        <authorList>
            <consortium name="The Broad Institute Genomics Platform"/>
            <consortium name="The Broad Institute Genome Sequencing Center for Infectious Disease"/>
            <person name="Wu L."/>
            <person name="Ma J."/>
        </authorList>
    </citation>
    <scope>NUCLEOTIDE SEQUENCE [LARGE SCALE GENOMIC DNA]</scope>
    <source>
        <strain evidence="3">CCUG 48884</strain>
    </source>
</reference>
<dbReference type="RefSeq" id="WP_002928571.1">
    <property type="nucleotide sequence ID" value="NZ_JARQZE010000008.1"/>
</dbReference>
<proteinExistence type="predicted"/>
<dbReference type="Gene3D" id="2.60.200.20">
    <property type="match status" value="1"/>
</dbReference>
<dbReference type="InterPro" id="IPR050923">
    <property type="entry name" value="Cell_Proc_Reg/RNA_Proc"/>
</dbReference>
<keyword evidence="3" id="KW-1185">Reference proteome</keyword>
<protein>
    <submittedName>
        <fullName evidence="2">FHA domain-containing protein</fullName>
    </submittedName>
</protein>
<dbReference type="InterPro" id="IPR000253">
    <property type="entry name" value="FHA_dom"/>
</dbReference>
<dbReference type="EMBL" id="JBHTMC010000014">
    <property type="protein sequence ID" value="MFD1263539.1"/>
    <property type="molecule type" value="Genomic_DNA"/>
</dbReference>
<dbReference type="InterPro" id="IPR008984">
    <property type="entry name" value="SMAD_FHA_dom_sf"/>
</dbReference>
<dbReference type="CDD" id="cd00060">
    <property type="entry name" value="FHA"/>
    <property type="match status" value="2"/>
</dbReference>